<evidence type="ECO:0000313" key="3">
    <source>
        <dbReference type="EMBL" id="KAF9460034.1"/>
    </source>
</evidence>
<sequence>MATTTSSANVTGTSSSPSGTPTTQGTSTLFSPGASPPLILAFLAIGLFTISMAAVFGWRRIQLGRGVLPPLYGGDEIEFGERARRGHGEKPKLWDLWTDMRVPGRERDISWDTIMPVAVMDIPDPPMTHVPRPSSAHNGSARYRLWSLRPVRVESDVKAEPVPPSYTRLQVAVAIAMPSPHSHEYHMDNEHQPVEKAQVDYMIGLYHYAGQGRGEG</sequence>
<organism evidence="3 4">
    <name type="scientific">Collybia nuda</name>
    <dbReference type="NCBI Taxonomy" id="64659"/>
    <lineage>
        <taxon>Eukaryota</taxon>
        <taxon>Fungi</taxon>
        <taxon>Dikarya</taxon>
        <taxon>Basidiomycota</taxon>
        <taxon>Agaricomycotina</taxon>
        <taxon>Agaricomycetes</taxon>
        <taxon>Agaricomycetidae</taxon>
        <taxon>Agaricales</taxon>
        <taxon>Tricholomatineae</taxon>
        <taxon>Clitocybaceae</taxon>
        <taxon>Collybia</taxon>
    </lineage>
</organism>
<gene>
    <name evidence="3" type="ORF">BDZ94DRAFT_1311893</name>
</gene>
<evidence type="ECO:0000256" key="2">
    <source>
        <dbReference type="SAM" id="Phobius"/>
    </source>
</evidence>
<keyword evidence="4" id="KW-1185">Reference proteome</keyword>
<comment type="caution">
    <text evidence="3">The sequence shown here is derived from an EMBL/GenBank/DDBJ whole genome shotgun (WGS) entry which is preliminary data.</text>
</comment>
<dbReference type="EMBL" id="MU150306">
    <property type="protein sequence ID" value="KAF9460034.1"/>
    <property type="molecule type" value="Genomic_DNA"/>
</dbReference>
<evidence type="ECO:0000313" key="4">
    <source>
        <dbReference type="Proteomes" id="UP000807353"/>
    </source>
</evidence>
<accession>A0A9P5Y0F2</accession>
<name>A0A9P5Y0F2_9AGAR</name>
<evidence type="ECO:0000256" key="1">
    <source>
        <dbReference type="SAM" id="MobiDB-lite"/>
    </source>
</evidence>
<dbReference type="Proteomes" id="UP000807353">
    <property type="component" value="Unassembled WGS sequence"/>
</dbReference>
<feature type="compositionally biased region" description="Low complexity" evidence="1">
    <location>
        <begin position="11"/>
        <end position="28"/>
    </location>
</feature>
<dbReference type="OrthoDB" id="2972750at2759"/>
<keyword evidence="2" id="KW-1133">Transmembrane helix</keyword>
<protein>
    <submittedName>
        <fullName evidence="3">Uncharacterized protein</fullName>
    </submittedName>
</protein>
<feature type="compositionally biased region" description="Polar residues" evidence="1">
    <location>
        <begin position="1"/>
        <end position="10"/>
    </location>
</feature>
<keyword evidence="2" id="KW-0472">Membrane</keyword>
<reference evidence="3" key="1">
    <citation type="submission" date="2020-11" db="EMBL/GenBank/DDBJ databases">
        <authorList>
            <consortium name="DOE Joint Genome Institute"/>
            <person name="Ahrendt S."/>
            <person name="Riley R."/>
            <person name="Andreopoulos W."/>
            <person name="Labutti K."/>
            <person name="Pangilinan J."/>
            <person name="Ruiz-Duenas F.J."/>
            <person name="Barrasa J.M."/>
            <person name="Sanchez-Garcia M."/>
            <person name="Camarero S."/>
            <person name="Miyauchi S."/>
            <person name="Serrano A."/>
            <person name="Linde D."/>
            <person name="Babiker R."/>
            <person name="Drula E."/>
            <person name="Ayuso-Fernandez I."/>
            <person name="Pacheco R."/>
            <person name="Padilla G."/>
            <person name="Ferreira P."/>
            <person name="Barriuso J."/>
            <person name="Kellner H."/>
            <person name="Castanera R."/>
            <person name="Alfaro M."/>
            <person name="Ramirez L."/>
            <person name="Pisabarro A.G."/>
            <person name="Kuo A."/>
            <person name="Tritt A."/>
            <person name="Lipzen A."/>
            <person name="He G."/>
            <person name="Yan M."/>
            <person name="Ng V."/>
            <person name="Cullen D."/>
            <person name="Martin F."/>
            <person name="Rosso M.-N."/>
            <person name="Henrissat B."/>
            <person name="Hibbett D."/>
            <person name="Martinez A.T."/>
            <person name="Grigoriev I.V."/>
        </authorList>
    </citation>
    <scope>NUCLEOTIDE SEQUENCE</scope>
    <source>
        <strain evidence="3">CBS 247.69</strain>
    </source>
</reference>
<feature type="transmembrane region" description="Helical" evidence="2">
    <location>
        <begin position="38"/>
        <end position="58"/>
    </location>
</feature>
<proteinExistence type="predicted"/>
<dbReference type="AlphaFoldDB" id="A0A9P5Y0F2"/>
<keyword evidence="2" id="KW-0812">Transmembrane</keyword>
<feature type="region of interest" description="Disordered" evidence="1">
    <location>
        <begin position="1"/>
        <end position="29"/>
    </location>
</feature>